<keyword evidence="1" id="KW-0472">Membrane</keyword>
<keyword evidence="3" id="KW-1185">Reference proteome</keyword>
<accession>A0ABR1YIQ0</accession>
<keyword evidence="1" id="KW-0812">Transmembrane</keyword>
<dbReference type="EMBL" id="JBBWRZ010000008">
    <property type="protein sequence ID" value="KAK8230518.1"/>
    <property type="molecule type" value="Genomic_DNA"/>
</dbReference>
<gene>
    <name evidence="2" type="ORF">HDK90DRAFT_467893</name>
</gene>
<dbReference type="Proteomes" id="UP001492380">
    <property type="component" value="Unassembled WGS sequence"/>
</dbReference>
<name>A0ABR1YIQ0_9PEZI</name>
<evidence type="ECO:0000313" key="3">
    <source>
        <dbReference type="Proteomes" id="UP001492380"/>
    </source>
</evidence>
<comment type="caution">
    <text evidence="2">The sequence shown here is derived from an EMBL/GenBank/DDBJ whole genome shotgun (WGS) entry which is preliminary data.</text>
</comment>
<evidence type="ECO:0000313" key="2">
    <source>
        <dbReference type="EMBL" id="KAK8230518.1"/>
    </source>
</evidence>
<feature type="transmembrane region" description="Helical" evidence="1">
    <location>
        <begin position="84"/>
        <end position="102"/>
    </location>
</feature>
<keyword evidence="1" id="KW-1133">Transmembrane helix</keyword>
<reference evidence="2 3" key="1">
    <citation type="submission" date="2024-04" db="EMBL/GenBank/DDBJ databases">
        <title>Phyllosticta paracitricarpa is synonymous to the EU quarantine fungus P. citricarpa based on phylogenomic analyses.</title>
        <authorList>
            <consortium name="Lawrence Berkeley National Laboratory"/>
            <person name="Van Ingen-Buijs V.A."/>
            <person name="Van Westerhoven A.C."/>
            <person name="Haridas S."/>
            <person name="Skiadas P."/>
            <person name="Martin F."/>
            <person name="Groenewald J.Z."/>
            <person name="Crous P.W."/>
            <person name="Seidl M.F."/>
        </authorList>
    </citation>
    <scope>NUCLEOTIDE SEQUENCE [LARGE SCALE GENOMIC DNA]</scope>
    <source>
        <strain evidence="2 3">CBS 123374</strain>
    </source>
</reference>
<evidence type="ECO:0000256" key="1">
    <source>
        <dbReference type="SAM" id="Phobius"/>
    </source>
</evidence>
<sequence length="111" mass="12211">MFTINALQAQDLLRLHVALHYEGSIEETRQHYQMIVQAYTAPVDGKSWKTQESHTQIGSNRDLQHLLESSSASSFPKKSKETKYIVWVLGATVCAVGGPVAMGKFSGCASL</sequence>
<protein>
    <submittedName>
        <fullName evidence="2">Uncharacterized protein</fullName>
    </submittedName>
</protein>
<proteinExistence type="predicted"/>
<organism evidence="2 3">
    <name type="scientific">Phyllosticta capitalensis</name>
    <dbReference type="NCBI Taxonomy" id="121624"/>
    <lineage>
        <taxon>Eukaryota</taxon>
        <taxon>Fungi</taxon>
        <taxon>Dikarya</taxon>
        <taxon>Ascomycota</taxon>
        <taxon>Pezizomycotina</taxon>
        <taxon>Dothideomycetes</taxon>
        <taxon>Dothideomycetes incertae sedis</taxon>
        <taxon>Botryosphaeriales</taxon>
        <taxon>Phyllostictaceae</taxon>
        <taxon>Phyllosticta</taxon>
    </lineage>
</organism>